<organism evidence="2 3">
    <name type="scientific">Actinacidiphila yanglinensis</name>
    <dbReference type="NCBI Taxonomy" id="310779"/>
    <lineage>
        <taxon>Bacteria</taxon>
        <taxon>Bacillati</taxon>
        <taxon>Actinomycetota</taxon>
        <taxon>Actinomycetes</taxon>
        <taxon>Kitasatosporales</taxon>
        <taxon>Streptomycetaceae</taxon>
        <taxon>Actinacidiphila</taxon>
    </lineage>
</organism>
<feature type="transmembrane region" description="Helical" evidence="1">
    <location>
        <begin position="7"/>
        <end position="35"/>
    </location>
</feature>
<evidence type="ECO:0000313" key="3">
    <source>
        <dbReference type="Proteomes" id="UP000236754"/>
    </source>
</evidence>
<evidence type="ECO:0000256" key="1">
    <source>
        <dbReference type="SAM" id="Phobius"/>
    </source>
</evidence>
<keyword evidence="1" id="KW-0812">Transmembrane</keyword>
<sequence>MIRHWKIALIVGWTGIAVLVALALGCGLVIGLAFASQPPAP</sequence>
<accession>A0A1H6DKT2</accession>
<keyword evidence="1" id="KW-0472">Membrane</keyword>
<name>A0A1H6DKT2_9ACTN</name>
<proteinExistence type="predicted"/>
<gene>
    <name evidence="2" type="ORF">SAMN05216223_116129</name>
</gene>
<protein>
    <submittedName>
        <fullName evidence="2">Uncharacterized protein</fullName>
    </submittedName>
</protein>
<reference evidence="2 3" key="1">
    <citation type="submission" date="2016-10" db="EMBL/GenBank/DDBJ databases">
        <authorList>
            <person name="de Groot N.N."/>
        </authorList>
    </citation>
    <scope>NUCLEOTIDE SEQUENCE [LARGE SCALE GENOMIC DNA]</scope>
    <source>
        <strain evidence="2 3">CGMCC 4.2023</strain>
    </source>
</reference>
<dbReference type="EMBL" id="FNVU01000016">
    <property type="protein sequence ID" value="SEG85741.1"/>
    <property type="molecule type" value="Genomic_DNA"/>
</dbReference>
<keyword evidence="3" id="KW-1185">Reference proteome</keyword>
<dbReference type="Proteomes" id="UP000236754">
    <property type="component" value="Unassembled WGS sequence"/>
</dbReference>
<dbReference type="AlphaFoldDB" id="A0A1H6DKT2"/>
<evidence type="ECO:0000313" key="2">
    <source>
        <dbReference type="EMBL" id="SEG85741.1"/>
    </source>
</evidence>
<dbReference type="PROSITE" id="PS51257">
    <property type="entry name" value="PROKAR_LIPOPROTEIN"/>
    <property type="match status" value="1"/>
</dbReference>
<keyword evidence="1" id="KW-1133">Transmembrane helix</keyword>